<accession>A0A1M6MHH0</accession>
<dbReference type="Proteomes" id="UP000184050">
    <property type="component" value="Unassembled WGS sequence"/>
</dbReference>
<evidence type="ECO:0000313" key="2">
    <source>
        <dbReference type="Proteomes" id="UP000184050"/>
    </source>
</evidence>
<protein>
    <submittedName>
        <fullName evidence="1">Uncharacterized protein</fullName>
    </submittedName>
</protein>
<sequence length="46" mass="5084">MENTNAVCRLSCNLIHSSAVLKSNSAKIELYVFYSINSKMQSFAGI</sequence>
<gene>
    <name evidence="1" type="ORF">SAMN05444280_1332</name>
</gene>
<keyword evidence="2" id="KW-1185">Reference proteome</keyword>
<evidence type="ECO:0000313" key="1">
    <source>
        <dbReference type="EMBL" id="SHJ82743.1"/>
    </source>
</evidence>
<dbReference type="EMBL" id="FQZE01000033">
    <property type="protein sequence ID" value="SHJ82743.1"/>
    <property type="molecule type" value="Genomic_DNA"/>
</dbReference>
<organism evidence="1 2">
    <name type="scientific">Tangfeifania diversioriginum</name>
    <dbReference type="NCBI Taxonomy" id="1168035"/>
    <lineage>
        <taxon>Bacteria</taxon>
        <taxon>Pseudomonadati</taxon>
        <taxon>Bacteroidota</taxon>
        <taxon>Bacteroidia</taxon>
        <taxon>Marinilabiliales</taxon>
        <taxon>Prolixibacteraceae</taxon>
        <taxon>Tangfeifania</taxon>
    </lineage>
</organism>
<proteinExistence type="predicted"/>
<dbReference type="STRING" id="1168035.SAMN05444280_1332"/>
<reference evidence="1 2" key="1">
    <citation type="submission" date="2016-11" db="EMBL/GenBank/DDBJ databases">
        <authorList>
            <person name="Jaros S."/>
            <person name="Januszkiewicz K."/>
            <person name="Wedrychowicz H."/>
        </authorList>
    </citation>
    <scope>NUCLEOTIDE SEQUENCE [LARGE SCALE GENOMIC DNA]</scope>
    <source>
        <strain evidence="1 2">DSM 27063</strain>
    </source>
</reference>
<dbReference type="AlphaFoldDB" id="A0A1M6MHH0"/>
<name>A0A1M6MHH0_9BACT</name>